<keyword evidence="3" id="KW-1185">Reference proteome</keyword>
<evidence type="ECO:0000313" key="3">
    <source>
        <dbReference type="Proteomes" id="UP001149165"/>
    </source>
</evidence>
<reference evidence="2" key="1">
    <citation type="submission" date="2022-11" db="EMBL/GenBank/DDBJ databases">
        <authorList>
            <person name="Petersen C."/>
        </authorList>
    </citation>
    <scope>NUCLEOTIDE SEQUENCE</scope>
    <source>
        <strain evidence="2">IBT 30069</strain>
    </source>
</reference>
<comment type="caution">
    <text evidence="2">The sequence shown here is derived from an EMBL/GenBank/DDBJ whole genome shotgun (WGS) entry which is preliminary data.</text>
</comment>
<organism evidence="2 3">
    <name type="scientific">Penicillium angulare</name>
    <dbReference type="NCBI Taxonomy" id="116970"/>
    <lineage>
        <taxon>Eukaryota</taxon>
        <taxon>Fungi</taxon>
        <taxon>Dikarya</taxon>
        <taxon>Ascomycota</taxon>
        <taxon>Pezizomycotina</taxon>
        <taxon>Eurotiomycetes</taxon>
        <taxon>Eurotiomycetidae</taxon>
        <taxon>Eurotiales</taxon>
        <taxon>Aspergillaceae</taxon>
        <taxon>Penicillium</taxon>
    </lineage>
</organism>
<reference evidence="2" key="2">
    <citation type="journal article" date="2023" name="IMA Fungus">
        <title>Comparative genomic study of the Penicillium genus elucidates a diverse pangenome and 15 lateral gene transfer events.</title>
        <authorList>
            <person name="Petersen C."/>
            <person name="Sorensen T."/>
            <person name="Nielsen M.R."/>
            <person name="Sondergaard T.E."/>
            <person name="Sorensen J.L."/>
            <person name="Fitzpatrick D.A."/>
            <person name="Frisvad J.C."/>
            <person name="Nielsen K.L."/>
        </authorList>
    </citation>
    <scope>NUCLEOTIDE SEQUENCE</scope>
    <source>
        <strain evidence="2">IBT 30069</strain>
    </source>
</reference>
<protein>
    <submittedName>
        <fullName evidence="2">Uncharacterized protein</fullName>
    </submittedName>
</protein>
<dbReference type="OrthoDB" id="4368501at2759"/>
<dbReference type="AlphaFoldDB" id="A0A9W9EVE0"/>
<gene>
    <name evidence="2" type="ORF">N7456_012187</name>
</gene>
<evidence type="ECO:0000256" key="1">
    <source>
        <dbReference type="SAM" id="MobiDB-lite"/>
    </source>
</evidence>
<name>A0A9W9EVE0_9EURO</name>
<sequence length="577" mass="65336">MASRKNRDKTTNIRSPRTAKDNVKNKNKKSKDVPIVKLDNFDKPKPVKNDTAEKVRGPRSDDRPPKEKLESSSSKKEKSSPSKSDKSKDSKGTSPPKVKRDAVEKSNPKKPSKGTGSKVASKSESEKGTGHHIKPQFRAPLPAKEGLDPGDIDGHIGRYLLRIRWGEQPEVYKRRLEEFYAAKRARQEILDLEPDNTLSKNVKYRLWTLETMKKELKVQGDPYKALSNIRGIMAAYRAHQLEWKKGFVTYWSHGKRINEEPKKFDWSEFVELNEKYDGGKGFWVEGFDGPAPADQFLSHISPPDRGDVSGFRNHVEFLVGLRWKPKRPRVETRNINPDDPYNTPLINHWRDDFAEDPIGNPVDGSTHANTHVERFDFLYDTGSQYMTLYKADLDELSRQTSGAPTASNTENNAQSSADAIAAPPHPQMMGYTLVRNADGITSTKLLVMVTVNMRDNSPGLHNPDGDLPRIPFSPFLDNRTWWNRLMMPQWIPVACVINDGSIWHESGYLPRLSGPWPRHMFDTTTFADNQGILTISAPDENTLTDDEGNVMELFTFKPGRHGANSQAVSDTSTKRFE</sequence>
<feature type="compositionally biased region" description="Basic and acidic residues" evidence="1">
    <location>
        <begin position="18"/>
        <end position="91"/>
    </location>
</feature>
<proteinExistence type="predicted"/>
<evidence type="ECO:0000313" key="2">
    <source>
        <dbReference type="EMBL" id="KAJ5088571.1"/>
    </source>
</evidence>
<accession>A0A9W9EVE0</accession>
<feature type="compositionally biased region" description="Basic and acidic residues" evidence="1">
    <location>
        <begin position="98"/>
        <end position="107"/>
    </location>
</feature>
<dbReference type="Proteomes" id="UP001149165">
    <property type="component" value="Unassembled WGS sequence"/>
</dbReference>
<feature type="region of interest" description="Disordered" evidence="1">
    <location>
        <begin position="1"/>
        <end position="149"/>
    </location>
</feature>
<dbReference type="EMBL" id="JAPQKH010000007">
    <property type="protein sequence ID" value="KAJ5088571.1"/>
    <property type="molecule type" value="Genomic_DNA"/>
</dbReference>